<keyword evidence="3" id="KW-0731">Sigma factor</keyword>
<dbReference type="GO" id="GO:0016987">
    <property type="term" value="F:sigma factor activity"/>
    <property type="evidence" value="ECO:0007669"/>
    <property type="project" value="UniProtKB-KW"/>
</dbReference>
<comment type="caution">
    <text evidence="7">The sequence shown here is derived from an EMBL/GenBank/DDBJ whole genome shotgun (WGS) entry which is preliminary data.</text>
</comment>
<name>A0A7X2NLC5_9CLOT</name>
<sequence>MMDKRMDTEERERFDAMYREFQTPLRKMAYVNDVPVDYIDDVVQDTFVAYARYDYSLSLPLDNMRMLLIKILKSRCMDFHRKMKCRSYGELDEKTYNSEDYPERDKAWNLASYVSSKERCQAIMNEIDNMPESWREVAVLKMLQGRPTKEVCAILDISEKACYSRVSRIRKYLEQLISNENWP</sequence>
<keyword evidence="5" id="KW-0804">Transcription</keyword>
<keyword evidence="8" id="KW-1185">Reference proteome</keyword>
<evidence type="ECO:0000256" key="4">
    <source>
        <dbReference type="ARBA" id="ARBA00023125"/>
    </source>
</evidence>
<evidence type="ECO:0000256" key="2">
    <source>
        <dbReference type="ARBA" id="ARBA00023015"/>
    </source>
</evidence>
<proteinExistence type="inferred from homology"/>
<evidence type="ECO:0000313" key="7">
    <source>
        <dbReference type="EMBL" id="MSS36990.1"/>
    </source>
</evidence>
<dbReference type="PANTHER" id="PTHR43133:SF8">
    <property type="entry name" value="RNA POLYMERASE SIGMA FACTOR HI_1459-RELATED"/>
    <property type="match status" value="1"/>
</dbReference>
<dbReference type="InterPro" id="IPR036388">
    <property type="entry name" value="WH-like_DNA-bd_sf"/>
</dbReference>
<evidence type="ECO:0000259" key="6">
    <source>
        <dbReference type="Pfam" id="PF08281"/>
    </source>
</evidence>
<reference evidence="7 8" key="1">
    <citation type="submission" date="2019-08" db="EMBL/GenBank/DDBJ databases">
        <title>In-depth cultivation of the pig gut microbiome towards novel bacterial diversity and tailored functional studies.</title>
        <authorList>
            <person name="Wylensek D."/>
            <person name="Hitch T.C.A."/>
            <person name="Clavel T."/>
        </authorList>
    </citation>
    <scope>NUCLEOTIDE SEQUENCE [LARGE SCALE GENOMIC DNA]</scope>
    <source>
        <strain evidence="7 8">WCA-389-WT-23D1</strain>
    </source>
</reference>
<dbReference type="InterPro" id="IPR039425">
    <property type="entry name" value="RNA_pol_sigma-70-like"/>
</dbReference>
<keyword evidence="2" id="KW-0805">Transcription regulation</keyword>
<dbReference type="AlphaFoldDB" id="A0A7X2NLC5"/>
<dbReference type="GO" id="GO:0003677">
    <property type="term" value="F:DNA binding"/>
    <property type="evidence" value="ECO:0007669"/>
    <property type="project" value="UniProtKB-KW"/>
</dbReference>
<dbReference type="NCBIfam" id="TIGR02937">
    <property type="entry name" value="sigma70-ECF"/>
    <property type="match status" value="1"/>
</dbReference>
<dbReference type="SUPFAM" id="SSF88946">
    <property type="entry name" value="Sigma2 domain of RNA polymerase sigma factors"/>
    <property type="match status" value="1"/>
</dbReference>
<keyword evidence="4" id="KW-0238">DNA-binding</keyword>
<dbReference type="InterPro" id="IPR014284">
    <property type="entry name" value="RNA_pol_sigma-70_dom"/>
</dbReference>
<dbReference type="Pfam" id="PF08281">
    <property type="entry name" value="Sigma70_r4_2"/>
    <property type="match status" value="1"/>
</dbReference>
<comment type="similarity">
    <text evidence="1">Belongs to the sigma-70 factor family. ECF subfamily.</text>
</comment>
<dbReference type="Gene3D" id="1.10.1740.10">
    <property type="match status" value="1"/>
</dbReference>
<evidence type="ECO:0000313" key="8">
    <source>
        <dbReference type="Proteomes" id="UP000429958"/>
    </source>
</evidence>
<gene>
    <name evidence="7" type="ORF">FYJ39_10455</name>
</gene>
<dbReference type="Proteomes" id="UP000429958">
    <property type="component" value="Unassembled WGS sequence"/>
</dbReference>
<evidence type="ECO:0000256" key="5">
    <source>
        <dbReference type="ARBA" id="ARBA00023163"/>
    </source>
</evidence>
<evidence type="ECO:0000256" key="3">
    <source>
        <dbReference type="ARBA" id="ARBA00023082"/>
    </source>
</evidence>
<evidence type="ECO:0000256" key="1">
    <source>
        <dbReference type="ARBA" id="ARBA00010641"/>
    </source>
</evidence>
<dbReference type="SUPFAM" id="SSF88659">
    <property type="entry name" value="Sigma3 and sigma4 domains of RNA polymerase sigma factors"/>
    <property type="match status" value="1"/>
</dbReference>
<protein>
    <submittedName>
        <fullName evidence="7">Sigma-70 family RNA polymerase sigma factor</fullName>
    </submittedName>
</protein>
<dbReference type="InterPro" id="IPR013249">
    <property type="entry name" value="RNA_pol_sigma70_r4_t2"/>
</dbReference>
<accession>A0A7X2NLC5</accession>
<dbReference type="InterPro" id="IPR013324">
    <property type="entry name" value="RNA_pol_sigma_r3/r4-like"/>
</dbReference>
<dbReference type="GO" id="GO:0006352">
    <property type="term" value="P:DNA-templated transcription initiation"/>
    <property type="evidence" value="ECO:0007669"/>
    <property type="project" value="InterPro"/>
</dbReference>
<feature type="domain" description="RNA polymerase sigma factor 70 region 4 type 2" evidence="6">
    <location>
        <begin position="121"/>
        <end position="173"/>
    </location>
</feature>
<dbReference type="PANTHER" id="PTHR43133">
    <property type="entry name" value="RNA POLYMERASE ECF-TYPE SIGMA FACTO"/>
    <property type="match status" value="1"/>
</dbReference>
<dbReference type="Gene3D" id="1.10.10.10">
    <property type="entry name" value="Winged helix-like DNA-binding domain superfamily/Winged helix DNA-binding domain"/>
    <property type="match status" value="1"/>
</dbReference>
<dbReference type="EMBL" id="VUMD01000008">
    <property type="protein sequence ID" value="MSS36990.1"/>
    <property type="molecule type" value="Genomic_DNA"/>
</dbReference>
<organism evidence="7 8">
    <name type="scientific">Clostridium porci</name>
    <dbReference type="NCBI Taxonomy" id="2605778"/>
    <lineage>
        <taxon>Bacteria</taxon>
        <taxon>Bacillati</taxon>
        <taxon>Bacillota</taxon>
        <taxon>Clostridia</taxon>
        <taxon>Eubacteriales</taxon>
        <taxon>Clostridiaceae</taxon>
        <taxon>Clostridium</taxon>
    </lineage>
</organism>
<dbReference type="InterPro" id="IPR013325">
    <property type="entry name" value="RNA_pol_sigma_r2"/>
</dbReference>